<dbReference type="PANTHER" id="PTHR14030">
    <property type="entry name" value="MITOTIC CHECKPOINT SERINE/THREONINE-PROTEIN KINASE BUB1"/>
    <property type="match status" value="1"/>
</dbReference>
<dbReference type="Gene3D" id="1.25.40.430">
    <property type="match status" value="1"/>
</dbReference>
<evidence type="ECO:0000313" key="2">
    <source>
        <dbReference type="EMBL" id="RKP33960.1"/>
    </source>
</evidence>
<reference evidence="3" key="1">
    <citation type="journal article" date="2018" name="Nat. Microbiol.">
        <title>Leveraging single-cell genomics to expand the fungal tree of life.</title>
        <authorList>
            <person name="Ahrendt S.R."/>
            <person name="Quandt C.A."/>
            <person name="Ciobanu D."/>
            <person name="Clum A."/>
            <person name="Salamov A."/>
            <person name="Andreopoulos B."/>
            <person name="Cheng J.F."/>
            <person name="Woyke T."/>
            <person name="Pelin A."/>
            <person name="Henrissat B."/>
            <person name="Reynolds N.K."/>
            <person name="Benny G.L."/>
            <person name="Smith M.E."/>
            <person name="James T.Y."/>
            <person name="Grigoriev I.V."/>
        </authorList>
    </citation>
    <scope>NUCLEOTIDE SEQUENCE [LARGE SCALE GENOMIC DNA]</scope>
    <source>
        <strain evidence="3">RSA 468</strain>
    </source>
</reference>
<gene>
    <name evidence="2" type="ORF">BJ085DRAFT_22678</name>
</gene>
<dbReference type="AlphaFoldDB" id="A0A4P9ZNR6"/>
<dbReference type="GO" id="GO:0004672">
    <property type="term" value="F:protein kinase activity"/>
    <property type="evidence" value="ECO:0007669"/>
    <property type="project" value="TreeGrafter"/>
</dbReference>
<dbReference type="STRING" id="215637.A0A4P9ZNR6"/>
<dbReference type="InterPro" id="IPR015661">
    <property type="entry name" value="Bub1/Mad3"/>
</dbReference>
<organism evidence="2 3">
    <name type="scientific">Dimargaris cristalligena</name>
    <dbReference type="NCBI Taxonomy" id="215637"/>
    <lineage>
        <taxon>Eukaryota</taxon>
        <taxon>Fungi</taxon>
        <taxon>Fungi incertae sedis</taxon>
        <taxon>Zoopagomycota</taxon>
        <taxon>Kickxellomycotina</taxon>
        <taxon>Dimargaritomycetes</taxon>
        <taxon>Dimargaritales</taxon>
        <taxon>Dimargaritaceae</taxon>
        <taxon>Dimargaris</taxon>
    </lineage>
</organism>
<name>A0A4P9ZNR6_9FUNG</name>
<dbReference type="Pfam" id="PF08311">
    <property type="entry name" value="Mad3_BUB1_I"/>
    <property type="match status" value="1"/>
</dbReference>
<feature type="domain" description="BUB1 N-terminal" evidence="1">
    <location>
        <begin position="54"/>
        <end position="106"/>
    </location>
</feature>
<evidence type="ECO:0000259" key="1">
    <source>
        <dbReference type="Pfam" id="PF08311"/>
    </source>
</evidence>
<dbReference type="EMBL" id="ML003438">
    <property type="protein sequence ID" value="RKP33960.1"/>
    <property type="molecule type" value="Genomic_DNA"/>
</dbReference>
<evidence type="ECO:0000313" key="3">
    <source>
        <dbReference type="Proteomes" id="UP000268162"/>
    </source>
</evidence>
<proteinExistence type="predicted"/>
<dbReference type="GO" id="GO:0005634">
    <property type="term" value="C:nucleus"/>
    <property type="evidence" value="ECO:0007669"/>
    <property type="project" value="TreeGrafter"/>
</dbReference>
<keyword evidence="3" id="KW-1185">Reference proteome</keyword>
<dbReference type="PANTHER" id="PTHR14030:SF4">
    <property type="entry name" value="BUB1 KINASE, ISOFORM A-RELATED"/>
    <property type="match status" value="1"/>
</dbReference>
<dbReference type="GO" id="GO:0051754">
    <property type="term" value="P:meiotic sister chromatid cohesion, centromeric"/>
    <property type="evidence" value="ECO:0007669"/>
    <property type="project" value="TreeGrafter"/>
</dbReference>
<dbReference type="GO" id="GO:0032991">
    <property type="term" value="C:protein-containing complex"/>
    <property type="evidence" value="ECO:0007669"/>
    <property type="project" value="UniProtKB-ARBA"/>
</dbReference>
<dbReference type="GO" id="GO:0007094">
    <property type="term" value="P:mitotic spindle assembly checkpoint signaling"/>
    <property type="evidence" value="ECO:0007669"/>
    <property type="project" value="InterPro"/>
</dbReference>
<protein>
    <recommendedName>
        <fullName evidence="1">BUB1 N-terminal domain-containing protein</fullName>
    </recommendedName>
</protein>
<accession>A0A4P9ZNR6</accession>
<dbReference type="InterPro" id="IPR013212">
    <property type="entry name" value="Mad3/Bub1_I"/>
</dbReference>
<sequence>MEGVYQDDYSTAADFTQFENQKENIQPRKQGRSAAKLAEIFSQDESARQRHLDQQKEEFEATLAQVNIANDEDPLDIYHRYVRWTLENFPQGHNHASQLIPLVERPAKASG</sequence>
<dbReference type="Proteomes" id="UP000268162">
    <property type="component" value="Unassembled WGS sequence"/>
</dbReference>